<keyword evidence="1" id="KW-0732">Signal</keyword>
<evidence type="ECO:0000256" key="1">
    <source>
        <dbReference type="SAM" id="SignalP"/>
    </source>
</evidence>
<reference evidence="2" key="1">
    <citation type="journal article" date="2022" name="G3 (Bethesda)">
        <title>High quality genome of the basidiomycete yeast Dioszegia hungarica PDD-24b-2 isolated from cloud water.</title>
        <authorList>
            <person name="Jarrige D."/>
            <person name="Haridas S."/>
            <person name="Bleykasten-Grosshans C."/>
            <person name="Joly M."/>
            <person name="Nadalig T."/>
            <person name="Sancelme M."/>
            <person name="Vuilleumier S."/>
            <person name="Grigoriev I.V."/>
            <person name="Amato P."/>
            <person name="Bringel F."/>
        </authorList>
    </citation>
    <scope>NUCLEOTIDE SEQUENCE</scope>
    <source>
        <strain evidence="2">PDD-24b-2</strain>
    </source>
</reference>
<accession>A0AA38HGP7</accession>
<feature type="signal peptide" evidence="1">
    <location>
        <begin position="1"/>
        <end position="19"/>
    </location>
</feature>
<keyword evidence="3" id="KW-1185">Reference proteome</keyword>
<evidence type="ECO:0000313" key="2">
    <source>
        <dbReference type="EMBL" id="KAI9639251.1"/>
    </source>
</evidence>
<comment type="caution">
    <text evidence="2">The sequence shown here is derived from an EMBL/GenBank/DDBJ whole genome shotgun (WGS) entry which is preliminary data.</text>
</comment>
<dbReference type="RefSeq" id="XP_052949028.1">
    <property type="nucleotide sequence ID" value="XM_053090647.1"/>
</dbReference>
<gene>
    <name evidence="2" type="ORF">MKK02DRAFT_39547</name>
</gene>
<dbReference type="AlphaFoldDB" id="A0AA38HGP7"/>
<dbReference type="EMBL" id="JAKWFO010000001">
    <property type="protein sequence ID" value="KAI9639251.1"/>
    <property type="molecule type" value="Genomic_DNA"/>
</dbReference>
<protein>
    <submittedName>
        <fullName evidence="2">Uncharacterized protein</fullName>
    </submittedName>
</protein>
<organism evidence="2 3">
    <name type="scientific">Dioszegia hungarica</name>
    <dbReference type="NCBI Taxonomy" id="4972"/>
    <lineage>
        <taxon>Eukaryota</taxon>
        <taxon>Fungi</taxon>
        <taxon>Dikarya</taxon>
        <taxon>Basidiomycota</taxon>
        <taxon>Agaricomycotina</taxon>
        <taxon>Tremellomycetes</taxon>
        <taxon>Tremellales</taxon>
        <taxon>Bulleribasidiaceae</taxon>
        <taxon>Dioszegia</taxon>
    </lineage>
</organism>
<name>A0AA38HGP7_9TREE</name>
<evidence type="ECO:0000313" key="3">
    <source>
        <dbReference type="Proteomes" id="UP001164286"/>
    </source>
</evidence>
<dbReference type="Proteomes" id="UP001164286">
    <property type="component" value="Unassembled WGS sequence"/>
</dbReference>
<proteinExistence type="predicted"/>
<sequence>MLLTPLLAILSITSALCRAAAVPVPPIRDDVPTPFSLHSDPDLAVLTPLPSVLPVKLRQTTKEDILRRATKRVTAPRAFSSTSPNGFTGKAFVLQRTGSGSYLGQTATTATLTQGYTLQTATRFIVDSQNRVVTETGGLILYTLSASTGPSEIRTGDTATATANALTCKNNSSNSLSCTRFAAATPGQFCLAQGSTSPDAGETVKTVAGFGNTCTSFKVLSLTVVDI</sequence>
<feature type="chain" id="PRO_5041453470" evidence="1">
    <location>
        <begin position="20"/>
        <end position="227"/>
    </location>
</feature>
<dbReference type="GeneID" id="77729852"/>